<dbReference type="InterPro" id="IPR050624">
    <property type="entry name" value="HTH-type_Tx_Regulator"/>
</dbReference>
<name>A0ABW7N7T7_9BACT</name>
<dbReference type="EMBL" id="JBIPKE010000015">
    <property type="protein sequence ID" value="MFH6983547.1"/>
    <property type="molecule type" value="Genomic_DNA"/>
</dbReference>
<feature type="DNA-binding region" description="H-T-H motif" evidence="2">
    <location>
        <begin position="30"/>
        <end position="49"/>
    </location>
</feature>
<accession>A0ABW7N7T7</accession>
<dbReference type="PROSITE" id="PS50977">
    <property type="entry name" value="HTH_TETR_2"/>
    <property type="match status" value="1"/>
</dbReference>
<evidence type="ECO:0000259" key="3">
    <source>
        <dbReference type="PROSITE" id="PS50977"/>
    </source>
</evidence>
<dbReference type="InterPro" id="IPR009057">
    <property type="entry name" value="Homeodomain-like_sf"/>
</dbReference>
<reference evidence="4 5" key="1">
    <citation type="journal article" date="2013" name="Int. J. Syst. Evol. Microbiol.">
        <title>Marinoscillum luteum sp. nov., isolated from marine sediment.</title>
        <authorList>
            <person name="Cha I.T."/>
            <person name="Park S.J."/>
            <person name="Kim S.J."/>
            <person name="Kim J.G."/>
            <person name="Jung M.Y."/>
            <person name="Shin K.S."/>
            <person name="Kwon K.K."/>
            <person name="Yang S.H."/>
            <person name="Seo Y.S."/>
            <person name="Rhee S.K."/>
        </authorList>
    </citation>
    <scope>NUCLEOTIDE SEQUENCE [LARGE SCALE GENOMIC DNA]</scope>
    <source>
        <strain evidence="4 5">KCTC 23939</strain>
    </source>
</reference>
<proteinExistence type="predicted"/>
<dbReference type="SUPFAM" id="SSF46689">
    <property type="entry name" value="Homeodomain-like"/>
    <property type="match status" value="1"/>
</dbReference>
<dbReference type="Gene3D" id="1.10.10.60">
    <property type="entry name" value="Homeodomain-like"/>
    <property type="match status" value="1"/>
</dbReference>
<sequence>MTGSKKKNGRQLLLGAGRTLFWKYGIRRISVEEVCKSAGVSKMTFYRSFENKEDLAFQVLKGFITEGMDSYRAVMKQDIPFREKIAKVIALKHQQSVDISQEFIQEIYQSTDSVLSAYIEESRKEMLSEIMYDLFMAQQNGWIRRDTKLEFILYMLNSLNDKMMDERFLSMYEDKHDAIMDLTNFFFYGIFPSEQPE</sequence>
<dbReference type="PANTHER" id="PTHR43479">
    <property type="entry name" value="ACREF/ENVCD OPERON REPRESSOR-RELATED"/>
    <property type="match status" value="1"/>
</dbReference>
<keyword evidence="5" id="KW-1185">Reference proteome</keyword>
<evidence type="ECO:0000313" key="5">
    <source>
        <dbReference type="Proteomes" id="UP001610063"/>
    </source>
</evidence>
<feature type="domain" description="HTH tetR-type" evidence="3">
    <location>
        <begin position="7"/>
        <end position="67"/>
    </location>
</feature>
<dbReference type="PRINTS" id="PR00455">
    <property type="entry name" value="HTHTETR"/>
</dbReference>
<dbReference type="Proteomes" id="UP001610063">
    <property type="component" value="Unassembled WGS sequence"/>
</dbReference>
<dbReference type="Pfam" id="PF00440">
    <property type="entry name" value="TetR_N"/>
    <property type="match status" value="1"/>
</dbReference>
<dbReference type="PANTHER" id="PTHR43479:SF11">
    <property type="entry name" value="ACREF_ENVCD OPERON REPRESSOR-RELATED"/>
    <property type="match status" value="1"/>
</dbReference>
<gene>
    <name evidence="4" type="ORF">ACHKAR_08865</name>
</gene>
<dbReference type="RefSeq" id="WP_395417100.1">
    <property type="nucleotide sequence ID" value="NZ_JBIPKE010000015.1"/>
</dbReference>
<dbReference type="InterPro" id="IPR001647">
    <property type="entry name" value="HTH_TetR"/>
</dbReference>
<organism evidence="4 5">
    <name type="scientific">Marinoscillum luteum</name>
    <dbReference type="NCBI Taxonomy" id="861051"/>
    <lineage>
        <taxon>Bacteria</taxon>
        <taxon>Pseudomonadati</taxon>
        <taxon>Bacteroidota</taxon>
        <taxon>Cytophagia</taxon>
        <taxon>Cytophagales</taxon>
        <taxon>Reichenbachiellaceae</taxon>
        <taxon>Marinoscillum</taxon>
    </lineage>
</organism>
<comment type="caution">
    <text evidence="4">The sequence shown here is derived from an EMBL/GenBank/DDBJ whole genome shotgun (WGS) entry which is preliminary data.</text>
</comment>
<protein>
    <submittedName>
        <fullName evidence="4">TetR/AcrR family transcriptional regulator</fullName>
    </submittedName>
</protein>
<evidence type="ECO:0000256" key="2">
    <source>
        <dbReference type="PROSITE-ProRule" id="PRU00335"/>
    </source>
</evidence>
<dbReference type="Gene3D" id="1.10.357.10">
    <property type="entry name" value="Tetracycline Repressor, domain 2"/>
    <property type="match status" value="1"/>
</dbReference>
<evidence type="ECO:0000256" key="1">
    <source>
        <dbReference type="ARBA" id="ARBA00023125"/>
    </source>
</evidence>
<evidence type="ECO:0000313" key="4">
    <source>
        <dbReference type="EMBL" id="MFH6983547.1"/>
    </source>
</evidence>
<keyword evidence="1 2" id="KW-0238">DNA-binding</keyword>